<evidence type="ECO:0000313" key="3">
    <source>
        <dbReference type="Proteomes" id="UP000062645"/>
    </source>
</evidence>
<dbReference type="GO" id="GO:0006355">
    <property type="term" value="P:regulation of DNA-templated transcription"/>
    <property type="evidence" value="ECO:0007669"/>
    <property type="project" value="InterPro"/>
</dbReference>
<protein>
    <recommendedName>
        <fullName evidence="1">PAS domain-containing protein</fullName>
    </recommendedName>
</protein>
<dbReference type="AlphaFoldDB" id="A0A0M4U0Q5"/>
<evidence type="ECO:0000313" key="2">
    <source>
        <dbReference type="EMBL" id="ALF56051.1"/>
    </source>
</evidence>
<dbReference type="NCBIfam" id="TIGR00229">
    <property type="entry name" value="sensory_box"/>
    <property type="match status" value="1"/>
</dbReference>
<dbReference type="SMART" id="SM00091">
    <property type="entry name" value="PAS"/>
    <property type="match status" value="1"/>
</dbReference>
<dbReference type="InterPro" id="IPR000014">
    <property type="entry name" value="PAS"/>
</dbReference>
<sequence length="93" mass="10666">MQIIIQQTPVAILEWNTKFKFQHWNPALEKLFGYTQTETLGKHLRIIIPKEYPAYVDDVATAILNQNGSSHAINKILLKMVDRLLVNGLMSQC</sequence>
<dbReference type="InterPro" id="IPR035965">
    <property type="entry name" value="PAS-like_dom_sf"/>
</dbReference>
<keyword evidence="3" id="KW-1185">Reference proteome</keyword>
<dbReference type="KEGG" id="npz:ACX27_29500"/>
<dbReference type="EMBL" id="CP012036">
    <property type="protein sequence ID" value="ALF56051.1"/>
    <property type="molecule type" value="Genomic_DNA"/>
</dbReference>
<dbReference type="Pfam" id="PF00989">
    <property type="entry name" value="PAS"/>
    <property type="match status" value="1"/>
</dbReference>
<organism evidence="2 3">
    <name type="scientific">Nostoc piscinale CENA21</name>
    <dbReference type="NCBI Taxonomy" id="224013"/>
    <lineage>
        <taxon>Bacteria</taxon>
        <taxon>Bacillati</taxon>
        <taxon>Cyanobacteriota</taxon>
        <taxon>Cyanophyceae</taxon>
        <taxon>Nostocales</taxon>
        <taxon>Nostocaceae</taxon>
        <taxon>Nostoc</taxon>
    </lineage>
</organism>
<dbReference type="PATRIC" id="fig|224013.5.peg.7051"/>
<dbReference type="Proteomes" id="UP000062645">
    <property type="component" value="Chromosome"/>
</dbReference>
<gene>
    <name evidence="2" type="ORF">ACX27_29500</name>
</gene>
<evidence type="ECO:0000259" key="1">
    <source>
        <dbReference type="PROSITE" id="PS50112"/>
    </source>
</evidence>
<dbReference type="InterPro" id="IPR013767">
    <property type="entry name" value="PAS_fold"/>
</dbReference>
<dbReference type="PROSITE" id="PS50112">
    <property type="entry name" value="PAS"/>
    <property type="match status" value="1"/>
</dbReference>
<accession>A0A0M4U0Q5</accession>
<dbReference type="OrthoDB" id="9790669at2"/>
<dbReference type="RefSeq" id="WP_062297793.1">
    <property type="nucleotide sequence ID" value="NZ_CP012036.1"/>
</dbReference>
<proteinExistence type="predicted"/>
<reference evidence="2 3" key="2">
    <citation type="journal article" date="2016" name="Genome Announc.">
        <title>Draft Genome Sequence of the N2-Fixing Cyanobacterium Nostoc piscinale CENA21, Isolated from the Brazilian Amazon Floodplain.</title>
        <authorList>
            <person name="Leao T."/>
            <person name="Guimaraes P.I."/>
            <person name="de Melo A.G."/>
            <person name="Ramos R.T."/>
            <person name="Leao P.N."/>
            <person name="Silva A."/>
            <person name="Fiore M.F."/>
            <person name="Schneider M.P."/>
        </authorList>
    </citation>
    <scope>NUCLEOTIDE SEQUENCE [LARGE SCALE GENOMIC DNA]</scope>
    <source>
        <strain evidence="2 3">CENA21</strain>
    </source>
</reference>
<dbReference type="SUPFAM" id="SSF55785">
    <property type="entry name" value="PYP-like sensor domain (PAS domain)"/>
    <property type="match status" value="1"/>
</dbReference>
<reference evidence="3" key="1">
    <citation type="submission" date="2015-07" db="EMBL/GenBank/DDBJ databases">
        <title>Genome Of Nitrogen-Fixing Cyanobacterium Nostoc piscinale CENA21 From Solimoes/Amazon River Floodplain Sediments And Comparative Genomics To Uncover Biosynthetic Natural Products Potential.</title>
        <authorList>
            <person name="Leao T.F."/>
            <person name="Leao P.N."/>
            <person name="Guimaraes P.I."/>
            <person name="de Melo A.G.C."/>
            <person name="Ramos R.T.J."/>
            <person name="Silva A."/>
            <person name="Fiore M.F."/>
            <person name="Schneider M.P.C."/>
        </authorList>
    </citation>
    <scope>NUCLEOTIDE SEQUENCE [LARGE SCALE GENOMIC DNA]</scope>
    <source>
        <strain evidence="3">CENA21</strain>
    </source>
</reference>
<dbReference type="Gene3D" id="3.30.450.20">
    <property type="entry name" value="PAS domain"/>
    <property type="match status" value="1"/>
</dbReference>
<feature type="domain" description="PAS" evidence="1">
    <location>
        <begin position="1"/>
        <end position="66"/>
    </location>
</feature>
<name>A0A0M4U0Q5_9NOSO</name>
<dbReference type="CDD" id="cd00130">
    <property type="entry name" value="PAS"/>
    <property type="match status" value="1"/>
</dbReference>
<dbReference type="STRING" id="224013.ACX27_29500"/>